<keyword evidence="1" id="KW-0863">Zinc-finger</keyword>
<keyword evidence="1" id="KW-0479">Metal-binding</keyword>
<dbReference type="Proteomes" id="UP000094285">
    <property type="component" value="Unassembled WGS sequence"/>
</dbReference>
<dbReference type="AlphaFoldDB" id="A0A1E4SDP7"/>
<dbReference type="InterPro" id="IPR013087">
    <property type="entry name" value="Znf_C2H2_type"/>
</dbReference>
<feature type="compositionally biased region" description="Basic residues" evidence="2">
    <location>
        <begin position="31"/>
        <end position="48"/>
    </location>
</feature>
<feature type="region of interest" description="Disordered" evidence="2">
    <location>
        <begin position="26"/>
        <end position="67"/>
    </location>
</feature>
<proteinExistence type="predicted"/>
<gene>
    <name evidence="4" type="ORF">CANTADRAFT_316879</name>
</gene>
<evidence type="ECO:0000256" key="1">
    <source>
        <dbReference type="PROSITE-ProRule" id="PRU00042"/>
    </source>
</evidence>
<sequence length="300" mass="33543">MTASTYNRRNSSATPYVIPVKHQNHINQHQHQQHHQPHIHHPSHHHSNNQHGINNTQHTSQLSTSVPTLSREFVVRRISEGESGRLKEELRCEACGKGYKHISSLAKHLWEHTPEWNVTKKLLISKHQQVQLLEAASILVGMNDNQSTSAGGTRRNSYIDGSIPPTFKSAFNGGISETYDPKHKNKVYKRSHSVSQYPPSSAHSYHGSGSPAGIGGYLDHPRREHGIKGRSNSIAGNGQDGVDYDEDHLKSPASSYHNTAVHFQDSPQVLSPRQGQEVDRIEYAQEHEDDEVGIIGKMET</sequence>
<name>A0A1E4SDP7_9ASCO</name>
<feature type="domain" description="C2H2-type" evidence="3">
    <location>
        <begin position="90"/>
        <end position="117"/>
    </location>
</feature>
<dbReference type="OrthoDB" id="2152896at2759"/>
<reference evidence="5" key="1">
    <citation type="submission" date="2016-05" db="EMBL/GenBank/DDBJ databases">
        <title>Comparative genomics of biotechnologically important yeasts.</title>
        <authorList>
            <consortium name="DOE Joint Genome Institute"/>
            <person name="Riley R."/>
            <person name="Haridas S."/>
            <person name="Wolfe K.H."/>
            <person name="Lopes M.R."/>
            <person name="Hittinger C.T."/>
            <person name="Goker M."/>
            <person name="Salamov A."/>
            <person name="Wisecaver J."/>
            <person name="Long T.M."/>
            <person name="Aerts A.L."/>
            <person name="Barry K."/>
            <person name="Choi C."/>
            <person name="Clum A."/>
            <person name="Coughlan A.Y."/>
            <person name="Deshpande S."/>
            <person name="Douglass A.P."/>
            <person name="Hanson S.J."/>
            <person name="Klenk H.-P."/>
            <person name="Labutti K."/>
            <person name="Lapidus A."/>
            <person name="Lindquist E."/>
            <person name="Lipzen A."/>
            <person name="Meier-Kolthoff J.P."/>
            <person name="Ohm R.A."/>
            <person name="Otillar R.P."/>
            <person name="Pangilinan J."/>
            <person name="Peng Y."/>
            <person name="Rokas A."/>
            <person name="Rosa C.A."/>
            <person name="Scheuner C."/>
            <person name="Sibirny A.A."/>
            <person name="Slot J.C."/>
            <person name="Stielow J.B."/>
            <person name="Sun H."/>
            <person name="Kurtzman C.P."/>
            <person name="Blackwell M."/>
            <person name="Grigoriev I.V."/>
            <person name="Jeffries T.W."/>
        </authorList>
    </citation>
    <scope>NUCLEOTIDE SEQUENCE [LARGE SCALE GENOMIC DNA]</scope>
    <source>
        <strain evidence="5">NRRL Y-17324</strain>
    </source>
</reference>
<accession>A0A1E4SDP7</accession>
<evidence type="ECO:0000256" key="2">
    <source>
        <dbReference type="SAM" id="MobiDB-lite"/>
    </source>
</evidence>
<feature type="region of interest" description="Disordered" evidence="2">
    <location>
        <begin position="188"/>
        <end position="253"/>
    </location>
</feature>
<dbReference type="EMBL" id="KV453915">
    <property type="protein sequence ID" value="ODV77641.1"/>
    <property type="molecule type" value="Genomic_DNA"/>
</dbReference>
<keyword evidence="5" id="KW-1185">Reference proteome</keyword>
<evidence type="ECO:0000313" key="4">
    <source>
        <dbReference type="EMBL" id="ODV77641.1"/>
    </source>
</evidence>
<organism evidence="4 5">
    <name type="scientific">Suhomyces tanzawaensis NRRL Y-17324</name>
    <dbReference type="NCBI Taxonomy" id="984487"/>
    <lineage>
        <taxon>Eukaryota</taxon>
        <taxon>Fungi</taxon>
        <taxon>Dikarya</taxon>
        <taxon>Ascomycota</taxon>
        <taxon>Saccharomycotina</taxon>
        <taxon>Pichiomycetes</taxon>
        <taxon>Debaryomycetaceae</taxon>
        <taxon>Suhomyces</taxon>
    </lineage>
</organism>
<evidence type="ECO:0000259" key="3">
    <source>
        <dbReference type="PROSITE" id="PS50157"/>
    </source>
</evidence>
<dbReference type="STRING" id="984487.A0A1E4SDP7"/>
<feature type="compositionally biased region" description="Polar residues" evidence="2">
    <location>
        <begin position="193"/>
        <end position="203"/>
    </location>
</feature>
<dbReference type="RefSeq" id="XP_020062763.1">
    <property type="nucleotide sequence ID" value="XM_020208415.1"/>
</dbReference>
<evidence type="ECO:0000313" key="5">
    <source>
        <dbReference type="Proteomes" id="UP000094285"/>
    </source>
</evidence>
<dbReference type="PROSITE" id="PS00028">
    <property type="entry name" value="ZINC_FINGER_C2H2_1"/>
    <property type="match status" value="1"/>
</dbReference>
<keyword evidence="1" id="KW-0862">Zinc</keyword>
<dbReference type="GeneID" id="30982552"/>
<feature type="compositionally biased region" description="Polar residues" evidence="2">
    <location>
        <begin position="52"/>
        <end position="67"/>
    </location>
</feature>
<dbReference type="PROSITE" id="PS50157">
    <property type="entry name" value="ZINC_FINGER_C2H2_2"/>
    <property type="match status" value="1"/>
</dbReference>
<dbReference type="GO" id="GO:0008270">
    <property type="term" value="F:zinc ion binding"/>
    <property type="evidence" value="ECO:0007669"/>
    <property type="project" value="UniProtKB-KW"/>
</dbReference>
<protein>
    <recommendedName>
        <fullName evidence="3">C2H2-type domain-containing protein</fullName>
    </recommendedName>
</protein>